<dbReference type="SUPFAM" id="SSF46785">
    <property type="entry name" value="Winged helix' DNA-binding domain"/>
    <property type="match status" value="1"/>
</dbReference>
<dbReference type="PANTHER" id="PTHR30363:SF44">
    <property type="entry name" value="AGA OPERON TRANSCRIPTIONAL REPRESSOR-RELATED"/>
    <property type="match status" value="1"/>
</dbReference>
<gene>
    <name evidence="5" type="ORF">GFH32_01570</name>
</gene>
<dbReference type="EMBL" id="CP045652">
    <property type="protein sequence ID" value="QGA25089.1"/>
    <property type="molecule type" value="Genomic_DNA"/>
</dbReference>
<keyword evidence="1" id="KW-0805">Transcription regulation</keyword>
<dbReference type="KEGG" id="sphe:GFH32_01570"/>
<dbReference type="SMART" id="SM00420">
    <property type="entry name" value="HTH_DEOR"/>
    <property type="match status" value="1"/>
</dbReference>
<dbReference type="SUPFAM" id="SSF100950">
    <property type="entry name" value="NagB/RpiA/CoA transferase-like"/>
    <property type="match status" value="1"/>
</dbReference>
<protein>
    <submittedName>
        <fullName evidence="5">DeoR family transcriptional regulator</fullName>
    </submittedName>
</protein>
<name>A0A5Q0Q7K7_9SPHI</name>
<proteinExistence type="predicted"/>
<evidence type="ECO:0000313" key="5">
    <source>
        <dbReference type="EMBL" id="QGA25089.1"/>
    </source>
</evidence>
<keyword evidence="2" id="KW-0238">DNA-binding</keyword>
<feature type="domain" description="HTH deoR-type" evidence="4">
    <location>
        <begin position="3"/>
        <end position="58"/>
    </location>
</feature>
<dbReference type="PROSITE" id="PS00894">
    <property type="entry name" value="HTH_DEOR_1"/>
    <property type="match status" value="1"/>
</dbReference>
<dbReference type="Pfam" id="PF00455">
    <property type="entry name" value="DeoRC"/>
    <property type="match status" value="1"/>
</dbReference>
<accession>A0A5Q0Q7K7</accession>
<dbReference type="Proteomes" id="UP000326921">
    <property type="component" value="Chromosome"/>
</dbReference>
<reference evidence="5 6" key="1">
    <citation type="submission" date="2019-10" db="EMBL/GenBank/DDBJ databases">
        <authorList>
            <person name="Dong K."/>
        </authorList>
    </citation>
    <scope>NUCLEOTIDE SEQUENCE [LARGE SCALE GENOMIC DNA]</scope>
    <source>
        <strain evidence="6">dk4302</strain>
    </source>
</reference>
<dbReference type="PANTHER" id="PTHR30363">
    <property type="entry name" value="HTH-TYPE TRANSCRIPTIONAL REGULATOR SRLR-RELATED"/>
    <property type="match status" value="1"/>
</dbReference>
<dbReference type="PRINTS" id="PR00037">
    <property type="entry name" value="HTHLACR"/>
</dbReference>
<dbReference type="InterPro" id="IPR001034">
    <property type="entry name" value="DeoR_HTH"/>
</dbReference>
<dbReference type="InterPro" id="IPR037171">
    <property type="entry name" value="NagB/RpiA_transferase-like"/>
</dbReference>
<dbReference type="InterPro" id="IPR036390">
    <property type="entry name" value="WH_DNA-bd_sf"/>
</dbReference>
<keyword evidence="3" id="KW-0804">Transcription</keyword>
<dbReference type="GO" id="GO:0003677">
    <property type="term" value="F:DNA binding"/>
    <property type="evidence" value="ECO:0007669"/>
    <property type="project" value="UniProtKB-KW"/>
</dbReference>
<dbReference type="SMART" id="SM01134">
    <property type="entry name" value="DeoRC"/>
    <property type="match status" value="1"/>
</dbReference>
<sequence>MLKEERQAFIIHQINLHNKVLSSDLSVQLNVSEDTIRRDLNELAESGQVLKVYGGALSKSFHYPFQENNVYAKEAKKEIASKAISLIQSGMTILVGGGTSMIELARLMPKDIQCTFFAISPLVALELAEKENLEVILLGGHLSRNTNIVSGSQVINALSEIKVDLCLLGTNSLSVEEGITDSDWEVVQIKKAMIKCSKKLGVLSIVEKLNSNQKMRVAPLRDINYLITDLDPSHPSLKEFRNQVTVI</sequence>
<dbReference type="AlphaFoldDB" id="A0A5Q0Q7K7"/>
<dbReference type="InterPro" id="IPR036388">
    <property type="entry name" value="WH-like_DNA-bd_sf"/>
</dbReference>
<dbReference type="InterPro" id="IPR050313">
    <property type="entry name" value="Carb_Metab_HTH_regulators"/>
</dbReference>
<dbReference type="InterPro" id="IPR018356">
    <property type="entry name" value="Tscrpt_reg_HTH_DeoR_CS"/>
</dbReference>
<dbReference type="Pfam" id="PF08220">
    <property type="entry name" value="HTH_DeoR"/>
    <property type="match status" value="1"/>
</dbReference>
<organism evidence="5 6">
    <name type="scientific">Sphingobacterium zhuxiongii</name>
    <dbReference type="NCBI Taxonomy" id="2662364"/>
    <lineage>
        <taxon>Bacteria</taxon>
        <taxon>Pseudomonadati</taxon>
        <taxon>Bacteroidota</taxon>
        <taxon>Sphingobacteriia</taxon>
        <taxon>Sphingobacteriales</taxon>
        <taxon>Sphingobacteriaceae</taxon>
        <taxon>Sphingobacterium</taxon>
    </lineage>
</organism>
<dbReference type="GO" id="GO:0003700">
    <property type="term" value="F:DNA-binding transcription factor activity"/>
    <property type="evidence" value="ECO:0007669"/>
    <property type="project" value="InterPro"/>
</dbReference>
<dbReference type="Gene3D" id="3.40.50.1360">
    <property type="match status" value="1"/>
</dbReference>
<evidence type="ECO:0000256" key="2">
    <source>
        <dbReference type="ARBA" id="ARBA00023125"/>
    </source>
</evidence>
<evidence type="ECO:0000256" key="3">
    <source>
        <dbReference type="ARBA" id="ARBA00023163"/>
    </source>
</evidence>
<evidence type="ECO:0000313" key="6">
    <source>
        <dbReference type="Proteomes" id="UP000326921"/>
    </source>
</evidence>
<evidence type="ECO:0000259" key="4">
    <source>
        <dbReference type="PROSITE" id="PS51000"/>
    </source>
</evidence>
<dbReference type="RefSeq" id="WP_153509411.1">
    <property type="nucleotide sequence ID" value="NZ_CP045652.1"/>
</dbReference>
<dbReference type="PROSITE" id="PS51000">
    <property type="entry name" value="HTH_DEOR_2"/>
    <property type="match status" value="1"/>
</dbReference>
<evidence type="ECO:0000256" key="1">
    <source>
        <dbReference type="ARBA" id="ARBA00023015"/>
    </source>
</evidence>
<keyword evidence="6" id="KW-1185">Reference proteome</keyword>
<dbReference type="Gene3D" id="1.10.10.10">
    <property type="entry name" value="Winged helix-like DNA-binding domain superfamily/Winged helix DNA-binding domain"/>
    <property type="match status" value="1"/>
</dbReference>
<dbReference type="InterPro" id="IPR014036">
    <property type="entry name" value="DeoR-like_C"/>
</dbReference>